<reference evidence="1 2" key="1">
    <citation type="submission" date="2020-10" db="EMBL/GenBank/DDBJ databases">
        <title>Sequencing the genomes of 1000 actinobacteria strains.</title>
        <authorList>
            <person name="Klenk H.-P."/>
        </authorList>
    </citation>
    <scope>NUCLEOTIDE SEQUENCE [LARGE SCALE GENOMIC DNA]</scope>
    <source>
        <strain evidence="1 2">DSM 7307</strain>
    </source>
</reference>
<evidence type="ECO:0000313" key="2">
    <source>
        <dbReference type="Proteomes" id="UP000620262"/>
    </source>
</evidence>
<sequence>MPASPKSGKIFYRLRPAREGQPPFVDIRLPGGTIVRQVDEALHRKALSNAAKTLKERLGG</sequence>
<proteinExistence type="predicted"/>
<accession>A0ABR9INB1</accession>
<comment type="caution">
    <text evidence="1">The sequence shown here is derived from an EMBL/GenBank/DDBJ whole genome shotgun (WGS) entry which is preliminary data.</text>
</comment>
<keyword evidence="2" id="KW-1185">Reference proteome</keyword>
<dbReference type="EMBL" id="JADBEC010000001">
    <property type="protein sequence ID" value="MBE1504670.1"/>
    <property type="molecule type" value="Genomic_DNA"/>
</dbReference>
<organism evidence="1 2">
    <name type="scientific">Rhizobium viscosum</name>
    <name type="common">Arthrobacter viscosus</name>
    <dbReference type="NCBI Taxonomy" id="1673"/>
    <lineage>
        <taxon>Bacteria</taxon>
        <taxon>Pseudomonadati</taxon>
        <taxon>Pseudomonadota</taxon>
        <taxon>Alphaproteobacteria</taxon>
        <taxon>Hyphomicrobiales</taxon>
        <taxon>Rhizobiaceae</taxon>
        <taxon>Rhizobium/Agrobacterium group</taxon>
        <taxon>Rhizobium</taxon>
    </lineage>
</organism>
<evidence type="ECO:0000313" key="1">
    <source>
        <dbReference type="EMBL" id="MBE1504670.1"/>
    </source>
</evidence>
<gene>
    <name evidence="1" type="ORF">H4W29_001851</name>
</gene>
<name>A0ABR9INB1_RHIVS</name>
<dbReference type="RefSeq" id="WP_192728665.1">
    <property type="nucleotide sequence ID" value="NZ_BAAAVL010000016.1"/>
</dbReference>
<protein>
    <submittedName>
        <fullName evidence="1">Uncharacterized protein</fullName>
    </submittedName>
</protein>
<dbReference type="Proteomes" id="UP000620262">
    <property type="component" value="Unassembled WGS sequence"/>
</dbReference>